<dbReference type="GeneID" id="20204219"/>
<proteinExistence type="predicted"/>
<accession>T1F5X0</accession>
<dbReference type="EMBL" id="AMQM01004347">
    <property type="status" value="NOT_ANNOTATED_CDS"/>
    <property type="molecule type" value="Genomic_DNA"/>
</dbReference>
<name>T1F5X0_HELRO</name>
<evidence type="ECO:0000313" key="3">
    <source>
        <dbReference type="Proteomes" id="UP000015101"/>
    </source>
</evidence>
<dbReference type="AlphaFoldDB" id="T1F5X0"/>
<dbReference type="PANTHER" id="PTHR43250">
    <property type="entry name" value="EXODEOXYRIBONUCLEASE III"/>
    <property type="match status" value="1"/>
</dbReference>
<evidence type="ECO:0000313" key="2">
    <source>
        <dbReference type="EnsemblMetazoa" id="HelroP172768"/>
    </source>
</evidence>
<dbReference type="CTD" id="20204219"/>
<dbReference type="HOGENOM" id="CLU_998457_0_0_1"/>
<dbReference type="PANTHER" id="PTHR43250:SF2">
    <property type="entry name" value="EXODEOXYRIBONUCLEASE III"/>
    <property type="match status" value="1"/>
</dbReference>
<reference evidence="2" key="3">
    <citation type="submission" date="2015-06" db="UniProtKB">
        <authorList>
            <consortium name="EnsemblMetazoa"/>
        </authorList>
    </citation>
    <scope>IDENTIFICATION</scope>
</reference>
<sequence>MLLKLKNVQPGLRPSCLMTDFEQAAMQAEIEKTGRFFIYHNAFGGEYRWKKRVRRISGDPVHGVAVQGHVDGLATGTSLYSVAVQGTMDGRIICRPRDWRFDTWNLGTLTGRSLEAVEELQRRMVDVAALQEIRWKGEGTRFVEAKDGRYKLWWKEDDGTRGVGVMVRKELEEKVLEERRKSNGVIVVVMVFGKVIVRVISGYAPQQSRKEEEKIGFIMMFLTRLGKRVSPYEMSASHITGQVTGYNLKHRSVEAEFSTDDVSNGSVMLRNKDVLRLTS</sequence>
<dbReference type="GO" id="GO:0008311">
    <property type="term" value="F:double-stranded DNA 3'-5' DNA exonuclease activity"/>
    <property type="evidence" value="ECO:0007669"/>
    <property type="project" value="InterPro"/>
</dbReference>
<gene>
    <name evidence="2" type="primary">20204219</name>
    <name evidence="1" type="ORF">HELRODRAFT_172768</name>
</gene>
<dbReference type="RefSeq" id="XP_009017655.1">
    <property type="nucleotide sequence ID" value="XM_009019407.1"/>
</dbReference>
<dbReference type="EMBL" id="KB096502">
    <property type="protein sequence ID" value="ESO04386.1"/>
    <property type="molecule type" value="Genomic_DNA"/>
</dbReference>
<dbReference type="InParanoid" id="T1F5X0"/>
<dbReference type="EnsemblMetazoa" id="HelroT172768">
    <property type="protein sequence ID" value="HelroP172768"/>
    <property type="gene ID" value="HelroG172768"/>
</dbReference>
<dbReference type="InterPro" id="IPR036691">
    <property type="entry name" value="Endo/exonu/phosph_ase_sf"/>
</dbReference>
<reference evidence="1 3" key="2">
    <citation type="journal article" date="2013" name="Nature">
        <title>Insights into bilaterian evolution from three spiralian genomes.</title>
        <authorList>
            <person name="Simakov O."/>
            <person name="Marletaz F."/>
            <person name="Cho S.J."/>
            <person name="Edsinger-Gonzales E."/>
            <person name="Havlak P."/>
            <person name="Hellsten U."/>
            <person name="Kuo D.H."/>
            <person name="Larsson T."/>
            <person name="Lv J."/>
            <person name="Arendt D."/>
            <person name="Savage R."/>
            <person name="Osoegawa K."/>
            <person name="de Jong P."/>
            <person name="Grimwood J."/>
            <person name="Chapman J.A."/>
            <person name="Shapiro H."/>
            <person name="Aerts A."/>
            <person name="Otillar R.P."/>
            <person name="Terry A.Y."/>
            <person name="Boore J.L."/>
            <person name="Grigoriev I.V."/>
            <person name="Lindberg D.R."/>
            <person name="Seaver E.C."/>
            <person name="Weisblat D.A."/>
            <person name="Putnam N.H."/>
            <person name="Rokhsar D.S."/>
        </authorList>
    </citation>
    <scope>NUCLEOTIDE SEQUENCE</scope>
</reference>
<dbReference type="EMBL" id="AMQM01004348">
    <property type="status" value="NOT_ANNOTATED_CDS"/>
    <property type="molecule type" value="Genomic_DNA"/>
</dbReference>
<dbReference type="InterPro" id="IPR037493">
    <property type="entry name" value="ExoIII-like"/>
</dbReference>
<organism evidence="2 3">
    <name type="scientific">Helobdella robusta</name>
    <name type="common">Californian leech</name>
    <dbReference type="NCBI Taxonomy" id="6412"/>
    <lineage>
        <taxon>Eukaryota</taxon>
        <taxon>Metazoa</taxon>
        <taxon>Spiralia</taxon>
        <taxon>Lophotrochozoa</taxon>
        <taxon>Annelida</taxon>
        <taxon>Clitellata</taxon>
        <taxon>Hirudinea</taxon>
        <taxon>Rhynchobdellida</taxon>
        <taxon>Glossiphoniidae</taxon>
        <taxon>Helobdella</taxon>
    </lineage>
</organism>
<dbReference type="Gene3D" id="3.60.10.10">
    <property type="entry name" value="Endonuclease/exonuclease/phosphatase"/>
    <property type="match status" value="1"/>
</dbReference>
<protein>
    <recommendedName>
        <fullName evidence="4">Endonuclease/exonuclease/phosphatase domain-containing protein</fullName>
    </recommendedName>
</protein>
<dbReference type="SUPFAM" id="SSF56219">
    <property type="entry name" value="DNase I-like"/>
    <property type="match status" value="1"/>
</dbReference>
<keyword evidence="3" id="KW-1185">Reference proteome</keyword>
<evidence type="ECO:0008006" key="4">
    <source>
        <dbReference type="Google" id="ProtNLM"/>
    </source>
</evidence>
<evidence type="ECO:0000313" key="1">
    <source>
        <dbReference type="EMBL" id="ESO04386.1"/>
    </source>
</evidence>
<dbReference type="GO" id="GO:0006281">
    <property type="term" value="P:DNA repair"/>
    <property type="evidence" value="ECO:0007669"/>
    <property type="project" value="InterPro"/>
</dbReference>
<dbReference type="Proteomes" id="UP000015101">
    <property type="component" value="Unassembled WGS sequence"/>
</dbReference>
<reference evidence="3" key="1">
    <citation type="submission" date="2012-12" db="EMBL/GenBank/DDBJ databases">
        <authorList>
            <person name="Hellsten U."/>
            <person name="Grimwood J."/>
            <person name="Chapman J.A."/>
            <person name="Shapiro H."/>
            <person name="Aerts A."/>
            <person name="Otillar R.P."/>
            <person name="Terry A.Y."/>
            <person name="Boore J.L."/>
            <person name="Simakov O."/>
            <person name="Marletaz F."/>
            <person name="Cho S.-J."/>
            <person name="Edsinger-Gonzales E."/>
            <person name="Havlak P."/>
            <person name="Kuo D.-H."/>
            <person name="Larsson T."/>
            <person name="Lv J."/>
            <person name="Arendt D."/>
            <person name="Savage R."/>
            <person name="Osoegawa K."/>
            <person name="de Jong P."/>
            <person name="Lindberg D.R."/>
            <person name="Seaver E.C."/>
            <person name="Weisblat D.A."/>
            <person name="Putnam N.H."/>
            <person name="Grigoriev I.V."/>
            <person name="Rokhsar D.S."/>
        </authorList>
    </citation>
    <scope>NUCLEOTIDE SEQUENCE</scope>
</reference>
<dbReference type="KEGG" id="hro:HELRODRAFT_172768"/>